<proteinExistence type="predicted"/>
<keyword evidence="2" id="KW-1185">Reference proteome</keyword>
<organism evidence="1 2">
    <name type="scientific">Suillus subaureus</name>
    <dbReference type="NCBI Taxonomy" id="48587"/>
    <lineage>
        <taxon>Eukaryota</taxon>
        <taxon>Fungi</taxon>
        <taxon>Dikarya</taxon>
        <taxon>Basidiomycota</taxon>
        <taxon>Agaricomycotina</taxon>
        <taxon>Agaricomycetes</taxon>
        <taxon>Agaricomycetidae</taxon>
        <taxon>Boletales</taxon>
        <taxon>Suillineae</taxon>
        <taxon>Suillaceae</taxon>
        <taxon>Suillus</taxon>
    </lineage>
</organism>
<protein>
    <submittedName>
        <fullName evidence="1">Uncharacterized protein</fullName>
    </submittedName>
</protein>
<evidence type="ECO:0000313" key="2">
    <source>
        <dbReference type="Proteomes" id="UP000807769"/>
    </source>
</evidence>
<comment type="caution">
    <text evidence="1">The sequence shown here is derived from an EMBL/GenBank/DDBJ whole genome shotgun (WGS) entry which is preliminary data.</text>
</comment>
<reference evidence="1" key="1">
    <citation type="journal article" date="2020" name="New Phytol.">
        <title>Comparative genomics reveals dynamic genome evolution in host specialist ectomycorrhizal fungi.</title>
        <authorList>
            <person name="Lofgren L.A."/>
            <person name="Nguyen N.H."/>
            <person name="Vilgalys R."/>
            <person name="Ruytinx J."/>
            <person name="Liao H.L."/>
            <person name="Branco S."/>
            <person name="Kuo A."/>
            <person name="LaButti K."/>
            <person name="Lipzen A."/>
            <person name="Andreopoulos W."/>
            <person name="Pangilinan J."/>
            <person name="Riley R."/>
            <person name="Hundley H."/>
            <person name="Na H."/>
            <person name="Barry K."/>
            <person name="Grigoriev I.V."/>
            <person name="Stajich J.E."/>
            <person name="Kennedy P.G."/>
        </authorList>
    </citation>
    <scope>NUCLEOTIDE SEQUENCE</scope>
    <source>
        <strain evidence="1">MN1</strain>
    </source>
</reference>
<sequence length="85" mass="9462">MHQLQADPNLEQCPDFTSVDFQASWAPLLGPVTNDAQVAAMLHTIWTATNNTLKAQWQQQVDAAALQAKEQGRLLTEEEELQLAM</sequence>
<dbReference type="RefSeq" id="XP_041185839.1">
    <property type="nucleotide sequence ID" value="XM_041331992.1"/>
</dbReference>
<name>A0A9P7DPY3_9AGAM</name>
<accession>A0A9P7DPY3</accession>
<evidence type="ECO:0000313" key="1">
    <source>
        <dbReference type="EMBL" id="KAG1800099.1"/>
    </source>
</evidence>
<dbReference type="GeneID" id="64626009"/>
<dbReference type="OrthoDB" id="2688210at2759"/>
<gene>
    <name evidence="1" type="ORF">BJ212DRAFT_1287515</name>
</gene>
<dbReference type="EMBL" id="JABBWG010000121">
    <property type="protein sequence ID" value="KAG1800099.1"/>
    <property type="molecule type" value="Genomic_DNA"/>
</dbReference>
<dbReference type="Proteomes" id="UP000807769">
    <property type="component" value="Unassembled WGS sequence"/>
</dbReference>
<dbReference type="AlphaFoldDB" id="A0A9P7DPY3"/>